<sequence>MGRTGEDTVAFIGIILGIFSSLFSIFIGDFEYGSGSINLYSIIGYTGIFSAIVGVYGYIRAKRAHKEAGILMILSAIGMFICCRSMIPFYLFSTLALLIGGFYNIFGKKA</sequence>
<dbReference type="AlphaFoldDB" id="A0A1Y3MIQ1"/>
<dbReference type="EMBL" id="MWPX01000002">
    <property type="protein sequence ID" value="OUM50315.1"/>
    <property type="molecule type" value="Genomic_DNA"/>
</dbReference>
<reference evidence="1 2" key="1">
    <citation type="submission" date="2017-02" db="EMBL/GenBank/DDBJ databases">
        <title>Bacillus pseudomycoides isolate FSL K6-0042.</title>
        <authorList>
            <person name="Kovac J."/>
        </authorList>
    </citation>
    <scope>NUCLEOTIDE SEQUENCE [LARGE SCALE GENOMIC DNA]</scope>
    <source>
        <strain evidence="1 2">FSL K6-0042</strain>
    </source>
</reference>
<evidence type="ECO:0008006" key="3">
    <source>
        <dbReference type="Google" id="ProtNLM"/>
    </source>
</evidence>
<gene>
    <name evidence="1" type="ORF">BW425_04380</name>
</gene>
<name>A0A1Y3MIQ1_9BACI</name>
<evidence type="ECO:0000313" key="2">
    <source>
        <dbReference type="Proteomes" id="UP000195321"/>
    </source>
</evidence>
<dbReference type="Proteomes" id="UP000195321">
    <property type="component" value="Unassembled WGS sequence"/>
</dbReference>
<comment type="caution">
    <text evidence="1">The sequence shown here is derived from an EMBL/GenBank/DDBJ whole genome shotgun (WGS) entry which is preliminary data.</text>
</comment>
<proteinExistence type="predicted"/>
<evidence type="ECO:0000313" key="1">
    <source>
        <dbReference type="EMBL" id="OUM50315.1"/>
    </source>
</evidence>
<protein>
    <recommendedName>
        <fullName evidence="3">DUF4064 domain-containing protein</fullName>
    </recommendedName>
</protein>
<organism evidence="1 2">
    <name type="scientific">Bacillus pseudomycoides</name>
    <dbReference type="NCBI Taxonomy" id="64104"/>
    <lineage>
        <taxon>Bacteria</taxon>
        <taxon>Bacillati</taxon>
        <taxon>Bacillota</taxon>
        <taxon>Bacilli</taxon>
        <taxon>Bacillales</taxon>
        <taxon>Bacillaceae</taxon>
        <taxon>Bacillus</taxon>
        <taxon>Bacillus cereus group</taxon>
    </lineage>
</organism>
<dbReference type="RefSeq" id="WP_016115396.1">
    <property type="nucleotide sequence ID" value="NZ_CP189809.1"/>
</dbReference>
<accession>A0A1Y3MIQ1</accession>